<reference evidence="8" key="1">
    <citation type="submission" date="2023-06" db="EMBL/GenBank/DDBJ databases">
        <title>Genomic analysis of the entomopathogenic nematode Steinernema hermaphroditum.</title>
        <authorList>
            <person name="Schwarz E.M."/>
            <person name="Heppert J.K."/>
            <person name="Baniya A."/>
            <person name="Schwartz H.T."/>
            <person name="Tan C.-H."/>
            <person name="Antoshechkin I."/>
            <person name="Sternberg P.W."/>
            <person name="Goodrich-Blair H."/>
            <person name="Dillman A.R."/>
        </authorList>
    </citation>
    <scope>NUCLEOTIDE SEQUENCE</scope>
    <source>
        <strain evidence="8">PS9179</strain>
        <tissue evidence="8">Whole animal</tissue>
    </source>
</reference>
<dbReference type="InterPro" id="IPR055079">
    <property type="entry name" value="POP1_C"/>
</dbReference>
<sequence>MSSEPEAKRPRLIDVADHVRARVAQIAELLEVVDNSALVSREVTAGPRTALQRLPRHMRRRAMSYNLKRLPRCQRGFAASAVAKSKHRKKPPSRFWRRRPNNLLANYARRQREVVWLETHIWHAKRFHMKPMWGYKIPSRSFQRNFRPTYRDSMRHASVRDHSFLRCLEIVTSSQSRLIELLAPLSAPGVAPSFAFKMGLEGKFEISTVLYEPDQFPCGCLGPVKFLWVKRNEEYALILWIHPANWNPVFKALSKLLNAAPKEELKSNAESTPNKINLWKIQEMKVNAKTYECRDGIKVVDNRDQLNRFRLYGPQSLSILSKVLATVAKDENGNFAEFRETNAYWDQNVTARSPAEYLDGVTFSILVEDPRLTRPPKKTLPGKNSGGRKKPVTIDGIPLSPLQYFWDTERRETLLRERVSNDKLNKMRSERLAPILTSESKIPIVVVIRSSGTGKANPYDGVEVVIPGGFGMDFWIALQFGTAHAASLKDQKSFDFEANRMSFPYDIPDCAAGLAEEKSKKEKSEQKYLRRPHNRRIKYWSRLSVKYPFEYAWPDLLRSWSTEADDVSVYTYVLRDRTALVQIQKWLSGKAEKPEDVFKVHGDVLIPVRIEASSRGCPKQFAMICEPMEDDLREFKEGRSVAEPSRSRKEDASGEVEMKDAEESEQEEDGFMTLGSRNEKIIPLDSLFPDKIVMGKKKKKEKKVDMRRKAKERKKLKEIGLEMKKEDDEESHESASADYKDSCLRRVMGRIVRGDYSFTDAKGRGLGYCTLRSLEATTKGNVLFRNTSSKYYHLGKLSVLLTLPSL</sequence>
<dbReference type="PANTHER" id="PTHR22731:SF3">
    <property type="entry name" value="RIBONUCLEASES P_MRP PROTEIN SUBUNIT POP1"/>
    <property type="match status" value="1"/>
</dbReference>
<dbReference type="InterPro" id="IPR009723">
    <property type="entry name" value="Pop1_N"/>
</dbReference>
<evidence type="ECO:0000256" key="3">
    <source>
        <dbReference type="ARBA" id="ARBA00023242"/>
    </source>
</evidence>
<dbReference type="GO" id="GO:0000172">
    <property type="term" value="C:ribonuclease MRP complex"/>
    <property type="evidence" value="ECO:0007669"/>
    <property type="project" value="InterPro"/>
</dbReference>
<evidence type="ECO:0000259" key="6">
    <source>
        <dbReference type="Pfam" id="PF08170"/>
    </source>
</evidence>
<dbReference type="AlphaFoldDB" id="A0AA39I4M5"/>
<keyword evidence="2" id="KW-0819">tRNA processing</keyword>
<dbReference type="Proteomes" id="UP001175271">
    <property type="component" value="Unassembled WGS sequence"/>
</dbReference>
<evidence type="ECO:0000256" key="1">
    <source>
        <dbReference type="ARBA" id="ARBA00004123"/>
    </source>
</evidence>
<dbReference type="Pfam" id="PF22770">
    <property type="entry name" value="POP1_C"/>
    <property type="match status" value="1"/>
</dbReference>
<dbReference type="GO" id="GO:0005655">
    <property type="term" value="C:nucleolar ribonuclease P complex"/>
    <property type="evidence" value="ECO:0007669"/>
    <property type="project" value="InterPro"/>
</dbReference>
<feature type="region of interest" description="Disordered" evidence="4">
    <location>
        <begin position="637"/>
        <end position="669"/>
    </location>
</feature>
<organism evidence="8 9">
    <name type="scientific">Steinernema hermaphroditum</name>
    <dbReference type="NCBI Taxonomy" id="289476"/>
    <lineage>
        <taxon>Eukaryota</taxon>
        <taxon>Metazoa</taxon>
        <taxon>Ecdysozoa</taxon>
        <taxon>Nematoda</taxon>
        <taxon>Chromadorea</taxon>
        <taxon>Rhabditida</taxon>
        <taxon>Tylenchina</taxon>
        <taxon>Panagrolaimomorpha</taxon>
        <taxon>Strongyloidoidea</taxon>
        <taxon>Steinernematidae</taxon>
        <taxon>Steinernema</taxon>
    </lineage>
</organism>
<proteinExistence type="predicted"/>
<feature type="compositionally biased region" description="Basic and acidic residues" evidence="4">
    <location>
        <begin position="637"/>
        <end position="661"/>
    </location>
</feature>
<dbReference type="PANTHER" id="PTHR22731">
    <property type="entry name" value="RIBONUCLEASES P/MRP PROTEIN SUBUNIT POP1"/>
    <property type="match status" value="1"/>
</dbReference>
<accession>A0AA39I4M5</accession>
<evidence type="ECO:0000259" key="5">
    <source>
        <dbReference type="Pfam" id="PF06978"/>
    </source>
</evidence>
<feature type="domain" description="POPLD" evidence="6">
    <location>
        <begin position="462"/>
        <end position="553"/>
    </location>
</feature>
<evidence type="ECO:0000313" key="8">
    <source>
        <dbReference type="EMBL" id="KAK0417741.1"/>
    </source>
</evidence>
<keyword evidence="3" id="KW-0539">Nucleus</keyword>
<dbReference type="GO" id="GO:0001682">
    <property type="term" value="P:tRNA 5'-leader removal"/>
    <property type="evidence" value="ECO:0007669"/>
    <property type="project" value="InterPro"/>
</dbReference>
<comment type="caution">
    <text evidence="8">The sequence shown here is derived from an EMBL/GenBank/DDBJ whole genome shotgun (WGS) entry which is preliminary data.</text>
</comment>
<evidence type="ECO:0000256" key="4">
    <source>
        <dbReference type="SAM" id="MobiDB-lite"/>
    </source>
</evidence>
<evidence type="ECO:0000313" key="9">
    <source>
        <dbReference type="Proteomes" id="UP001175271"/>
    </source>
</evidence>
<dbReference type="InterPro" id="IPR012590">
    <property type="entry name" value="POPLD_dom"/>
</dbReference>
<name>A0AA39I4M5_9BILA</name>
<dbReference type="Pfam" id="PF08170">
    <property type="entry name" value="POPLD"/>
    <property type="match status" value="1"/>
</dbReference>
<feature type="domain" description="Pop1 N-terminal" evidence="5">
    <location>
        <begin position="101"/>
        <end position="170"/>
    </location>
</feature>
<dbReference type="Pfam" id="PF06978">
    <property type="entry name" value="POP1_N"/>
    <property type="match status" value="2"/>
</dbReference>
<evidence type="ECO:0000259" key="7">
    <source>
        <dbReference type="Pfam" id="PF22770"/>
    </source>
</evidence>
<feature type="domain" description="POP1 C-terminal" evidence="7">
    <location>
        <begin position="605"/>
        <end position="800"/>
    </location>
</feature>
<dbReference type="EMBL" id="JAUCMV010000002">
    <property type="protein sequence ID" value="KAK0417741.1"/>
    <property type="molecule type" value="Genomic_DNA"/>
</dbReference>
<keyword evidence="9" id="KW-1185">Reference proteome</keyword>
<comment type="subcellular location">
    <subcellularLocation>
        <location evidence="1">Nucleus</location>
    </subcellularLocation>
</comment>
<evidence type="ECO:0000256" key="2">
    <source>
        <dbReference type="ARBA" id="ARBA00022694"/>
    </source>
</evidence>
<feature type="domain" description="Pop1 N-terminal" evidence="5">
    <location>
        <begin position="45"/>
        <end position="88"/>
    </location>
</feature>
<protein>
    <submittedName>
        <fullName evidence="8">Uncharacterized protein</fullName>
    </submittedName>
</protein>
<gene>
    <name evidence="8" type="ORF">QR680_013181</name>
</gene>
<dbReference type="InterPro" id="IPR039182">
    <property type="entry name" value="Pop1"/>
</dbReference>